<evidence type="ECO:0000256" key="4">
    <source>
        <dbReference type="PROSITE-ProRule" id="PRU00169"/>
    </source>
</evidence>
<dbReference type="InterPro" id="IPR036097">
    <property type="entry name" value="HisK_dim/P_sf"/>
</dbReference>
<dbReference type="SMART" id="SM00387">
    <property type="entry name" value="HATPase_c"/>
    <property type="match status" value="1"/>
</dbReference>
<dbReference type="SUPFAM" id="SSF47384">
    <property type="entry name" value="Homodimeric domain of signal transducing histidine kinase"/>
    <property type="match status" value="1"/>
</dbReference>
<feature type="modified residue" description="4-aspartylphosphate" evidence="4">
    <location>
        <position position="674"/>
    </location>
</feature>
<evidence type="ECO:0000256" key="5">
    <source>
        <dbReference type="SAM" id="Coils"/>
    </source>
</evidence>
<feature type="domain" description="Histidine kinase" evidence="7">
    <location>
        <begin position="378"/>
        <end position="599"/>
    </location>
</feature>
<keyword evidence="6" id="KW-0812">Transmembrane</keyword>
<comment type="catalytic activity">
    <reaction evidence="1">
        <text>ATP + protein L-histidine = ADP + protein N-phospho-L-histidine.</text>
        <dbReference type="EC" id="2.7.13.3"/>
    </reaction>
</comment>
<dbReference type="PRINTS" id="PR00344">
    <property type="entry name" value="BCTRLSENSOR"/>
</dbReference>
<dbReference type="EMBL" id="VORU01000009">
    <property type="protein sequence ID" value="TXD68645.1"/>
    <property type="molecule type" value="Genomic_DNA"/>
</dbReference>
<feature type="domain" description="Response regulatory" evidence="8">
    <location>
        <begin position="625"/>
        <end position="739"/>
    </location>
</feature>
<dbReference type="Gene3D" id="3.30.565.10">
    <property type="entry name" value="Histidine kinase-like ATPase, C-terminal domain"/>
    <property type="match status" value="1"/>
</dbReference>
<dbReference type="PANTHER" id="PTHR45339:SF5">
    <property type="entry name" value="HISTIDINE KINASE"/>
    <property type="match status" value="1"/>
</dbReference>
<dbReference type="Gene3D" id="1.10.287.130">
    <property type="match status" value="1"/>
</dbReference>
<evidence type="ECO:0000256" key="2">
    <source>
        <dbReference type="ARBA" id="ARBA00012438"/>
    </source>
</evidence>
<dbReference type="Pfam" id="PF00072">
    <property type="entry name" value="Response_reg"/>
    <property type="match status" value="1"/>
</dbReference>
<keyword evidence="3 4" id="KW-0597">Phosphoprotein</keyword>
<dbReference type="OrthoDB" id="4457677at2"/>
<evidence type="ECO:0000256" key="1">
    <source>
        <dbReference type="ARBA" id="ARBA00000085"/>
    </source>
</evidence>
<dbReference type="InterPro" id="IPR003594">
    <property type="entry name" value="HATPase_dom"/>
</dbReference>
<dbReference type="Proteomes" id="UP000321945">
    <property type="component" value="Unassembled WGS sequence"/>
</dbReference>
<dbReference type="CDD" id="cd00082">
    <property type="entry name" value="HisKA"/>
    <property type="match status" value="1"/>
</dbReference>
<dbReference type="SMART" id="SM00448">
    <property type="entry name" value="REC"/>
    <property type="match status" value="1"/>
</dbReference>
<dbReference type="InterPro" id="IPR011006">
    <property type="entry name" value="CheY-like_superfamily"/>
</dbReference>
<organism evidence="9 10">
    <name type="scientific">Aequorivita lipolytica</name>
    <dbReference type="NCBI Taxonomy" id="153267"/>
    <lineage>
        <taxon>Bacteria</taxon>
        <taxon>Pseudomonadati</taxon>
        <taxon>Bacteroidota</taxon>
        <taxon>Flavobacteriia</taxon>
        <taxon>Flavobacteriales</taxon>
        <taxon>Flavobacteriaceae</taxon>
        <taxon>Aequorivita</taxon>
    </lineage>
</organism>
<evidence type="ECO:0000313" key="10">
    <source>
        <dbReference type="Proteomes" id="UP000321945"/>
    </source>
</evidence>
<dbReference type="AlphaFoldDB" id="A0A5C6YMY7"/>
<dbReference type="InterPro" id="IPR036890">
    <property type="entry name" value="HATPase_C_sf"/>
</dbReference>
<dbReference type="SMART" id="SM00388">
    <property type="entry name" value="HisKA"/>
    <property type="match status" value="1"/>
</dbReference>
<evidence type="ECO:0000259" key="7">
    <source>
        <dbReference type="PROSITE" id="PS50109"/>
    </source>
</evidence>
<dbReference type="InterPro" id="IPR011990">
    <property type="entry name" value="TPR-like_helical_dom_sf"/>
</dbReference>
<dbReference type="SUPFAM" id="SSF52172">
    <property type="entry name" value="CheY-like"/>
    <property type="match status" value="1"/>
</dbReference>
<dbReference type="RefSeq" id="WP_111816539.1">
    <property type="nucleotide sequence ID" value="NZ_CBCRZQ010000007.1"/>
</dbReference>
<dbReference type="InterPro" id="IPR003661">
    <property type="entry name" value="HisK_dim/P_dom"/>
</dbReference>
<dbReference type="PROSITE" id="PS50110">
    <property type="entry name" value="RESPONSE_REGULATORY"/>
    <property type="match status" value="1"/>
</dbReference>
<feature type="coiled-coil region" evidence="5">
    <location>
        <begin position="340"/>
        <end position="378"/>
    </location>
</feature>
<dbReference type="FunFam" id="3.30.565.10:FF:000010">
    <property type="entry name" value="Sensor histidine kinase RcsC"/>
    <property type="match status" value="1"/>
</dbReference>
<evidence type="ECO:0000256" key="3">
    <source>
        <dbReference type="ARBA" id="ARBA00022553"/>
    </source>
</evidence>
<keyword evidence="6" id="KW-0472">Membrane</keyword>
<evidence type="ECO:0000259" key="8">
    <source>
        <dbReference type="PROSITE" id="PS50110"/>
    </source>
</evidence>
<gene>
    <name evidence="9" type="ORF">ESV24_10790</name>
</gene>
<keyword evidence="5" id="KW-0175">Coiled coil</keyword>
<feature type="transmembrane region" description="Helical" evidence="6">
    <location>
        <begin position="318"/>
        <end position="338"/>
    </location>
</feature>
<dbReference type="PANTHER" id="PTHR45339">
    <property type="entry name" value="HYBRID SIGNAL TRANSDUCTION HISTIDINE KINASE J"/>
    <property type="match status" value="1"/>
</dbReference>
<accession>A0A5C6YMY7</accession>
<evidence type="ECO:0000313" key="9">
    <source>
        <dbReference type="EMBL" id="TXD68645.1"/>
    </source>
</evidence>
<keyword evidence="6" id="KW-1133">Transmembrane helix</keyword>
<reference evidence="9 10" key="1">
    <citation type="submission" date="2019-08" db="EMBL/GenBank/DDBJ databases">
        <title>Genome of Aequorivita lipolytica Y10-2 (type strain).</title>
        <authorList>
            <person name="Bowman J.P."/>
        </authorList>
    </citation>
    <scope>NUCLEOTIDE SEQUENCE [LARGE SCALE GENOMIC DNA]</scope>
    <source>
        <strain evidence="9 10">Y10-2</strain>
    </source>
</reference>
<protein>
    <recommendedName>
        <fullName evidence="2">histidine kinase</fullName>
        <ecNumber evidence="2">2.7.13.3</ecNumber>
    </recommendedName>
</protein>
<dbReference type="GO" id="GO:0000155">
    <property type="term" value="F:phosphorelay sensor kinase activity"/>
    <property type="evidence" value="ECO:0007669"/>
    <property type="project" value="InterPro"/>
</dbReference>
<dbReference type="CDD" id="cd17546">
    <property type="entry name" value="REC_hyHK_CKI1_RcsC-like"/>
    <property type="match status" value="1"/>
</dbReference>
<dbReference type="Pfam" id="PF00512">
    <property type="entry name" value="HisKA"/>
    <property type="match status" value="1"/>
</dbReference>
<evidence type="ECO:0000256" key="6">
    <source>
        <dbReference type="SAM" id="Phobius"/>
    </source>
</evidence>
<dbReference type="InterPro" id="IPR005467">
    <property type="entry name" value="His_kinase_dom"/>
</dbReference>
<dbReference type="InterPro" id="IPR001789">
    <property type="entry name" value="Sig_transdc_resp-reg_receiver"/>
</dbReference>
<dbReference type="Gene3D" id="1.25.40.10">
    <property type="entry name" value="Tetratricopeptide repeat domain"/>
    <property type="match status" value="1"/>
</dbReference>
<dbReference type="Gene3D" id="3.40.50.2300">
    <property type="match status" value="1"/>
</dbReference>
<comment type="caution">
    <text evidence="9">The sequence shown here is derived from an EMBL/GenBank/DDBJ whole genome shotgun (WGS) entry which is preliminary data.</text>
</comment>
<dbReference type="PROSITE" id="PS50109">
    <property type="entry name" value="HIS_KIN"/>
    <property type="match status" value="1"/>
</dbReference>
<sequence>MRQPTSEYKIFLPLILCLLISVKSFSTQIQDTIVAIKQLQYSAAKALETENFMEAVKNLNDASKLAMLPKYRSYKPNIELGIAELFYLEYFDKALEETEKAIESGETYKNFYKLGKAYYLYGVILVSKGKSEKAEIYLNKADSVFTELKDENSKAYVLYGKGLLALRVGNYEKSISYLKPAAESFKNQGLLYQEVSAYSYLADALSLIDPTIYKSPLAEARVLMQIVSEISYSQGFSKYLVENHRINSQVLIAERMGSEAEEELKYYLTQKDSLRQIHLKAIERGIQAESAIGDLNEIIATQQDDLSKQEKSLFFGKLTGWLSIALILILSLLTLSLYKNNNLRAKANELLQDKNTELQEAKEDAEKASQAKAQFLSTITHELRTPMYTVTGLTHLLLEEDPKPEQKEHLNSLKFSGEYLLSLINNILDLNKLEANKVEIEKAPFNLKKRVDGVLIALKKSAEAKNNNVHYEYDPTLPNEVIGDSLKISQILINLISNSIKFTENGDIWVRIKSAERTTKKVVIHFEVEDTGDGISKKKQNTIFESFSQGSLQINRKYGGTGLGLSIVKNLLELMGSKIFLESKLGEGSKFWFNIGYDIAESRNKATELKNMEVVFEDDIFENKTVMIVEDNKINQMITKKILEKKKMTCTVVDNGMDAIKHARKENFDVILMDIHMPGISGIEATKKIREFNKTVPIIALTAITIEENLEDFYKAGFNEFIPKPFNAEDFFEKINRVLRSNDFLLK</sequence>
<dbReference type="EC" id="2.7.13.3" evidence="2"/>
<dbReference type="Pfam" id="PF02518">
    <property type="entry name" value="HATPase_c"/>
    <property type="match status" value="1"/>
</dbReference>
<dbReference type="SUPFAM" id="SSF55874">
    <property type="entry name" value="ATPase domain of HSP90 chaperone/DNA topoisomerase II/histidine kinase"/>
    <property type="match status" value="1"/>
</dbReference>
<dbReference type="CDD" id="cd16922">
    <property type="entry name" value="HATPase_EvgS-ArcB-TorS-like"/>
    <property type="match status" value="1"/>
</dbReference>
<keyword evidence="10" id="KW-1185">Reference proteome</keyword>
<name>A0A5C6YMY7_9FLAO</name>
<proteinExistence type="predicted"/>
<dbReference type="InterPro" id="IPR004358">
    <property type="entry name" value="Sig_transdc_His_kin-like_C"/>
</dbReference>
<dbReference type="SUPFAM" id="SSF48452">
    <property type="entry name" value="TPR-like"/>
    <property type="match status" value="1"/>
</dbReference>